<reference evidence="3" key="1">
    <citation type="journal article" date="2019" name="Int. J. Syst. Evol. Microbiol.">
        <title>The Global Catalogue of Microorganisms (GCM) 10K type strain sequencing project: providing services to taxonomists for standard genome sequencing and annotation.</title>
        <authorList>
            <consortium name="The Broad Institute Genomics Platform"/>
            <consortium name="The Broad Institute Genome Sequencing Center for Infectious Disease"/>
            <person name="Wu L."/>
            <person name="Ma J."/>
        </authorList>
    </citation>
    <scope>NUCLEOTIDE SEQUENCE [LARGE SCALE GENOMIC DNA]</scope>
    <source>
        <strain evidence="3">JCM 15589</strain>
    </source>
</reference>
<keyword evidence="1" id="KW-0812">Transmembrane</keyword>
<evidence type="ECO:0000313" key="2">
    <source>
        <dbReference type="EMBL" id="GAA1707681.1"/>
    </source>
</evidence>
<sequence>MLHTAVQVAQEAAEHSNEVISPIVLGLLAFGGLVAALLVTYAFRNVHNRH</sequence>
<proteinExistence type="predicted"/>
<evidence type="ECO:0000256" key="1">
    <source>
        <dbReference type="SAM" id="Phobius"/>
    </source>
</evidence>
<feature type="transmembrane region" description="Helical" evidence="1">
    <location>
        <begin position="20"/>
        <end position="43"/>
    </location>
</feature>
<dbReference type="RefSeq" id="WP_344244383.1">
    <property type="nucleotide sequence ID" value="NZ_BAAAPM010000001.1"/>
</dbReference>
<organism evidence="2 3">
    <name type="scientific">Isoptericola hypogeus</name>
    <dbReference type="NCBI Taxonomy" id="300179"/>
    <lineage>
        <taxon>Bacteria</taxon>
        <taxon>Bacillati</taxon>
        <taxon>Actinomycetota</taxon>
        <taxon>Actinomycetes</taxon>
        <taxon>Micrococcales</taxon>
        <taxon>Promicromonosporaceae</taxon>
        <taxon>Isoptericola</taxon>
    </lineage>
</organism>
<keyword evidence="1" id="KW-0472">Membrane</keyword>
<keyword evidence="1" id="KW-1133">Transmembrane helix</keyword>
<evidence type="ECO:0000313" key="3">
    <source>
        <dbReference type="Proteomes" id="UP001501138"/>
    </source>
</evidence>
<comment type="caution">
    <text evidence="2">The sequence shown here is derived from an EMBL/GenBank/DDBJ whole genome shotgun (WGS) entry which is preliminary data.</text>
</comment>
<protein>
    <submittedName>
        <fullName evidence="2">Uncharacterized protein</fullName>
    </submittedName>
</protein>
<dbReference type="EMBL" id="BAAAPM010000001">
    <property type="protein sequence ID" value="GAA1707681.1"/>
    <property type="molecule type" value="Genomic_DNA"/>
</dbReference>
<accession>A0ABP4UPC4</accession>
<keyword evidence="3" id="KW-1185">Reference proteome</keyword>
<gene>
    <name evidence="2" type="ORF">GCM10009809_00020</name>
</gene>
<name>A0ABP4UPC4_9MICO</name>
<dbReference type="Proteomes" id="UP001501138">
    <property type="component" value="Unassembled WGS sequence"/>
</dbReference>